<protein>
    <submittedName>
        <fullName evidence="2">Ciliary microtubule inner protein 6</fullName>
    </submittedName>
</protein>
<accession>A0A8D0CFA9</accession>
<evidence type="ECO:0000256" key="1">
    <source>
        <dbReference type="SAM" id="MobiDB-lite"/>
    </source>
</evidence>
<feature type="compositionally biased region" description="Basic and acidic residues" evidence="1">
    <location>
        <begin position="185"/>
        <end position="202"/>
    </location>
</feature>
<keyword evidence="3" id="KW-1185">Reference proteome</keyword>
<evidence type="ECO:0000313" key="2">
    <source>
        <dbReference type="Ensembl" id="ENSSMRP00000019003.1"/>
    </source>
</evidence>
<dbReference type="AlphaFoldDB" id="A0A8D0CFA9"/>
<dbReference type="PANTHER" id="PTHR35087:SF1">
    <property type="entry name" value="RIKEN CDNA 4930505A04 GENE"/>
    <property type="match status" value="1"/>
</dbReference>
<feature type="compositionally biased region" description="Basic and acidic residues" evidence="1">
    <location>
        <begin position="149"/>
        <end position="158"/>
    </location>
</feature>
<reference evidence="2" key="1">
    <citation type="submission" date="2025-08" db="UniProtKB">
        <authorList>
            <consortium name="Ensembl"/>
        </authorList>
    </citation>
    <scope>IDENTIFICATION</scope>
</reference>
<dbReference type="OMA" id="RNDFQKP"/>
<dbReference type="InterPro" id="IPR031365">
    <property type="entry name" value="CMIP6"/>
</dbReference>
<proteinExistence type="predicted"/>
<feature type="compositionally biased region" description="Polar residues" evidence="1">
    <location>
        <begin position="171"/>
        <end position="184"/>
    </location>
</feature>
<feature type="region of interest" description="Disordered" evidence="1">
    <location>
        <begin position="31"/>
        <end position="56"/>
    </location>
</feature>
<dbReference type="GeneTree" id="ENSGT00390000005045"/>
<sequence length="223" mass="24510">MGLLKISGSWLLTNPSFPLLVKDCWWPSSMPAVQRPKPPYDKQSTQRSDFREPSCRLSRPIKYSSKLQPSRGIVPLASPQPSTSLPRIFQERLSFKHHYDARATPCVPYQGKKHGTFVWTEIKPTKGATDPEGTGPLPCAGGSGSLEQPRAEKGKSEEGCVTSACLRLPDSQETPPDSDTQLSKTDIRTGAKADPRAPEKGQEIRICHFTRASPSGPSLFHCL</sequence>
<organism evidence="2 3">
    <name type="scientific">Salvator merianae</name>
    <name type="common">Argentine black and white tegu</name>
    <name type="synonym">Tupinambis merianae</name>
    <dbReference type="NCBI Taxonomy" id="96440"/>
    <lineage>
        <taxon>Eukaryota</taxon>
        <taxon>Metazoa</taxon>
        <taxon>Chordata</taxon>
        <taxon>Craniata</taxon>
        <taxon>Vertebrata</taxon>
        <taxon>Euteleostomi</taxon>
        <taxon>Lepidosauria</taxon>
        <taxon>Squamata</taxon>
        <taxon>Bifurcata</taxon>
        <taxon>Unidentata</taxon>
        <taxon>Episquamata</taxon>
        <taxon>Laterata</taxon>
        <taxon>Teiioidea</taxon>
        <taxon>Teiidae</taxon>
        <taxon>Salvator</taxon>
    </lineage>
</organism>
<name>A0A8D0CFA9_SALMN</name>
<evidence type="ECO:0000313" key="3">
    <source>
        <dbReference type="Proteomes" id="UP000694421"/>
    </source>
</evidence>
<dbReference type="Pfam" id="PF15667">
    <property type="entry name" value="CMIP6"/>
    <property type="match status" value="1"/>
</dbReference>
<feature type="region of interest" description="Disordered" evidence="1">
    <location>
        <begin position="124"/>
        <end position="202"/>
    </location>
</feature>
<dbReference type="Proteomes" id="UP000694421">
    <property type="component" value="Unplaced"/>
</dbReference>
<dbReference type="PANTHER" id="PTHR35087">
    <property type="entry name" value="SIMILAR TO HYPOTHETICAL PROTEIN FLJ40298"/>
    <property type="match status" value="1"/>
</dbReference>
<dbReference type="Ensembl" id="ENSSMRT00000022278.1">
    <property type="protein sequence ID" value="ENSSMRP00000019003.1"/>
    <property type="gene ID" value="ENSSMRG00000014807.1"/>
</dbReference>
<reference evidence="2" key="2">
    <citation type="submission" date="2025-09" db="UniProtKB">
        <authorList>
            <consortium name="Ensembl"/>
        </authorList>
    </citation>
    <scope>IDENTIFICATION</scope>
</reference>